<keyword evidence="3" id="KW-0479">Metal-binding</keyword>
<dbReference type="Proteomes" id="UP001159405">
    <property type="component" value="Unassembled WGS sequence"/>
</dbReference>
<dbReference type="SUPFAM" id="SSF54001">
    <property type="entry name" value="Cysteine proteinases"/>
    <property type="match status" value="1"/>
</dbReference>
<accession>A0ABN8RQ97</accession>
<feature type="region of interest" description="Disordered" evidence="7">
    <location>
        <begin position="581"/>
        <end position="654"/>
    </location>
</feature>
<dbReference type="InterPro" id="IPR019080">
    <property type="entry name" value="YqaJ_viral_recombinase"/>
</dbReference>
<sequence>MNDPHVPLWIISTKEGTVLSAHCAGCMAGLGECCSHIASVLFYIEVWTRLNGKLACTQVKCTWLLPTTVKQVDYARIKEINFSSAKKLKADLDKSIETVAFPVVDSSPPSHTSTPKRPEVKMSSSLEPSAEEMDAFYHSLSECKIKPVCLSLIHPFADSFISSTRNIKAVTDLFDPKYLDLSYTDLLKECNKVQLNLSDEDIKSIERETVDQAKGSAFFRHRAGRVGASKCRAASHTDPSQPSQSLVKAICYPDIFRFSTAATRYGCKHEDIAIAEYEKTMRKTHANFVITKCGTIINKKYQFIHATPDFLCECDCCGQGCGEVKCPYCIDGVDFDSYVQKKSSCLQKNESCFHLKRDHDYYYQAQQQIHTSGRGYLDFIVFASDGQTSKFFLERLAPDMKHWETQIPKLETFWRICILPEILGRWYTRKMDLKAQLSPEEVTKPGDCYCRETTSEAPITCANHTCKISKFHPSCLGIKNVTVPKMWYCPHCRKLPQFTRAKSKKLPEMKDQFLSEATKLATICTCQEKAQTNDKLLKCNNEQCSNGKFFHLSCMSYKRYPSNARTTWLCYNCKITAPKSRPSTPAQGNSDLVGEPAGTPDSVMSAPIINDSSSQSDNDLKADSPATPINIGANTPQDSDVEGESSPNPDPDVLFVKETVNTNVNKTGSLGNLTEREFALIEDTHGWLDCSIIHQAQIYLKQLNPNIEGFQRPTLGPIRAFDIISGEFIQILNTGGNHWVCLSSIGCSSGHVNLYDSFFHDVVCDDIEEQARSLLGQDFRGINVVPIQQQLNGSDCGIFAIAFATSLVFVQDPLSIQ</sequence>
<dbReference type="Pfam" id="PF02902">
    <property type="entry name" value="Peptidase_C48"/>
    <property type="match status" value="1"/>
</dbReference>
<keyword evidence="4" id="KW-0863">Zinc-finger</keyword>
<feature type="compositionally biased region" description="Polar residues" evidence="7">
    <location>
        <begin position="581"/>
        <end position="590"/>
    </location>
</feature>
<dbReference type="InterPro" id="IPR011335">
    <property type="entry name" value="Restrct_endonuc-II-like"/>
</dbReference>
<evidence type="ECO:0000313" key="10">
    <source>
        <dbReference type="Proteomes" id="UP001159405"/>
    </source>
</evidence>
<evidence type="ECO:0000313" key="9">
    <source>
        <dbReference type="EMBL" id="CAH3181671.1"/>
    </source>
</evidence>
<keyword evidence="5" id="KW-0378">Hydrolase</keyword>
<proteinExistence type="inferred from homology"/>
<dbReference type="InterPro" id="IPR003653">
    <property type="entry name" value="Peptidase_C48_C"/>
</dbReference>
<evidence type="ECO:0000256" key="3">
    <source>
        <dbReference type="ARBA" id="ARBA00022723"/>
    </source>
</evidence>
<evidence type="ECO:0000256" key="2">
    <source>
        <dbReference type="ARBA" id="ARBA00022670"/>
    </source>
</evidence>
<dbReference type="Gene3D" id="3.40.395.10">
    <property type="entry name" value="Adenoviral Proteinase, Chain A"/>
    <property type="match status" value="1"/>
</dbReference>
<reference evidence="9 10" key="1">
    <citation type="submission" date="2022-05" db="EMBL/GenBank/DDBJ databases">
        <authorList>
            <consortium name="Genoscope - CEA"/>
            <person name="William W."/>
        </authorList>
    </citation>
    <scope>NUCLEOTIDE SEQUENCE [LARGE SCALE GENOMIC DNA]</scope>
</reference>
<evidence type="ECO:0000256" key="7">
    <source>
        <dbReference type="SAM" id="MobiDB-lite"/>
    </source>
</evidence>
<dbReference type="SUPFAM" id="SSF52980">
    <property type="entry name" value="Restriction endonuclease-like"/>
    <property type="match status" value="1"/>
</dbReference>
<comment type="similarity">
    <text evidence="1">Belongs to the peptidase C48 family.</text>
</comment>
<keyword evidence="6" id="KW-0862">Zinc</keyword>
<evidence type="ECO:0000259" key="8">
    <source>
        <dbReference type="SMART" id="SM00249"/>
    </source>
</evidence>
<dbReference type="SMART" id="SM00249">
    <property type="entry name" value="PHD"/>
    <property type="match status" value="2"/>
</dbReference>
<evidence type="ECO:0000256" key="4">
    <source>
        <dbReference type="ARBA" id="ARBA00022771"/>
    </source>
</evidence>
<dbReference type="SUPFAM" id="SSF57903">
    <property type="entry name" value="FYVE/PHD zinc finger"/>
    <property type="match status" value="2"/>
</dbReference>
<feature type="domain" description="Zinc finger PHD-type" evidence="8">
    <location>
        <begin position="447"/>
        <end position="493"/>
    </location>
</feature>
<keyword evidence="10" id="KW-1185">Reference proteome</keyword>
<dbReference type="InterPro" id="IPR001965">
    <property type="entry name" value="Znf_PHD"/>
</dbReference>
<keyword evidence="2" id="KW-0645">Protease</keyword>
<gene>
    <name evidence="9" type="ORF">PLOB_00025776</name>
</gene>
<dbReference type="PANTHER" id="PTHR47526:SF3">
    <property type="entry name" value="PHD-TYPE DOMAIN-CONTAINING PROTEIN"/>
    <property type="match status" value="1"/>
</dbReference>
<protein>
    <recommendedName>
        <fullName evidence="8">Zinc finger PHD-type domain-containing protein</fullName>
    </recommendedName>
</protein>
<evidence type="ECO:0000256" key="6">
    <source>
        <dbReference type="ARBA" id="ARBA00022833"/>
    </source>
</evidence>
<feature type="domain" description="Zinc finger PHD-type" evidence="8">
    <location>
        <begin position="523"/>
        <end position="574"/>
    </location>
</feature>
<dbReference type="Pfam" id="PF09588">
    <property type="entry name" value="YqaJ"/>
    <property type="match status" value="1"/>
</dbReference>
<comment type="caution">
    <text evidence="9">The sequence shown here is derived from an EMBL/GenBank/DDBJ whole genome shotgun (WGS) entry which is preliminary data.</text>
</comment>
<feature type="non-terminal residue" evidence="9">
    <location>
        <position position="817"/>
    </location>
</feature>
<dbReference type="Gene3D" id="3.30.40.10">
    <property type="entry name" value="Zinc/RING finger domain, C3HC4 (zinc finger)"/>
    <property type="match status" value="2"/>
</dbReference>
<dbReference type="InterPro" id="IPR013083">
    <property type="entry name" value="Znf_RING/FYVE/PHD"/>
</dbReference>
<dbReference type="InterPro" id="IPR011604">
    <property type="entry name" value="PDDEXK-like_dom_sf"/>
</dbReference>
<dbReference type="CDD" id="cd22343">
    <property type="entry name" value="PDDEXK_lambda_exonuclease-like"/>
    <property type="match status" value="1"/>
</dbReference>
<dbReference type="PANTHER" id="PTHR47526">
    <property type="entry name" value="ATP-DEPENDENT DNA HELICASE"/>
    <property type="match status" value="1"/>
</dbReference>
<dbReference type="EMBL" id="CALNXK010000303">
    <property type="protein sequence ID" value="CAH3181671.1"/>
    <property type="molecule type" value="Genomic_DNA"/>
</dbReference>
<evidence type="ECO:0000256" key="5">
    <source>
        <dbReference type="ARBA" id="ARBA00022801"/>
    </source>
</evidence>
<dbReference type="InterPro" id="IPR011011">
    <property type="entry name" value="Znf_FYVE_PHD"/>
</dbReference>
<evidence type="ECO:0000256" key="1">
    <source>
        <dbReference type="ARBA" id="ARBA00005234"/>
    </source>
</evidence>
<feature type="region of interest" description="Disordered" evidence="7">
    <location>
        <begin position="105"/>
        <end position="125"/>
    </location>
</feature>
<name>A0ABN8RQ97_9CNID</name>
<dbReference type="InterPro" id="IPR038765">
    <property type="entry name" value="Papain-like_cys_pep_sf"/>
</dbReference>
<dbReference type="Gene3D" id="3.90.320.10">
    <property type="match status" value="1"/>
</dbReference>
<organism evidence="9 10">
    <name type="scientific">Porites lobata</name>
    <dbReference type="NCBI Taxonomy" id="104759"/>
    <lineage>
        <taxon>Eukaryota</taxon>
        <taxon>Metazoa</taxon>
        <taxon>Cnidaria</taxon>
        <taxon>Anthozoa</taxon>
        <taxon>Hexacorallia</taxon>
        <taxon>Scleractinia</taxon>
        <taxon>Fungiina</taxon>
        <taxon>Poritidae</taxon>
        <taxon>Porites</taxon>
    </lineage>
</organism>